<sequence>MRKIYLHKRFDSLSRSISLITLREISDVFRFIIDKEIKHDLNLVNQLKAIRNELKKNDIVNDKNSDQFFKRIDHDISLIYKIWY</sequence>
<gene>
    <name evidence="1" type="ORF">LH5_00053</name>
</gene>
<reference evidence="1 2" key="1">
    <citation type="submission" date="2017-02" db="EMBL/GenBank/DDBJ databases">
        <title>Complete genome sequence of Lactobacillus helveticus.</title>
        <authorList>
            <person name="Kim J.F."/>
            <person name="Chung Y."/>
            <person name="Kwak M."/>
        </authorList>
    </citation>
    <scope>NUCLEOTIDE SEQUENCE [LARGE SCALE GENOMIC DNA]</scope>
    <source>
        <strain evidence="1 2">LH5</strain>
    </source>
</reference>
<accession>A0A3Q8SST4</accession>
<dbReference type="EMBL" id="CP019581">
    <property type="protein sequence ID" value="AZK90315.1"/>
    <property type="molecule type" value="Genomic_DNA"/>
</dbReference>
<protein>
    <submittedName>
        <fullName evidence="1">Uncharacterized protein</fullName>
    </submittedName>
</protein>
<dbReference type="AlphaFoldDB" id="A0A3Q8SST4"/>
<proteinExistence type="predicted"/>
<evidence type="ECO:0000313" key="1">
    <source>
        <dbReference type="EMBL" id="AZK90315.1"/>
    </source>
</evidence>
<dbReference type="RefSeq" id="WP_014918522.1">
    <property type="nucleotide sequence ID" value="NZ_CP019581.1"/>
</dbReference>
<organism evidence="1 2">
    <name type="scientific">Lactobacillus helveticus</name>
    <name type="common">Lactobacillus suntoryeus</name>
    <dbReference type="NCBI Taxonomy" id="1587"/>
    <lineage>
        <taxon>Bacteria</taxon>
        <taxon>Bacillati</taxon>
        <taxon>Bacillota</taxon>
        <taxon>Bacilli</taxon>
        <taxon>Lactobacillales</taxon>
        <taxon>Lactobacillaceae</taxon>
        <taxon>Lactobacillus</taxon>
    </lineage>
</organism>
<evidence type="ECO:0000313" key="2">
    <source>
        <dbReference type="Proteomes" id="UP000267945"/>
    </source>
</evidence>
<dbReference type="Proteomes" id="UP000267945">
    <property type="component" value="Chromosome"/>
</dbReference>
<name>A0A3Q8SST4_LACHE</name>